<feature type="compositionally biased region" description="Basic residues" evidence="1">
    <location>
        <begin position="1"/>
        <end position="16"/>
    </location>
</feature>
<dbReference type="EMBL" id="LNRQ01000001">
    <property type="protein sequence ID" value="KZN11297.1"/>
    <property type="molecule type" value="Genomic_DNA"/>
</dbReference>
<dbReference type="EMBL" id="CP093343">
    <property type="protein sequence ID" value="WOG85029.1"/>
    <property type="molecule type" value="Genomic_DNA"/>
</dbReference>
<dbReference type="Proteomes" id="UP000077755">
    <property type="component" value="Chromosome 1"/>
</dbReference>
<organism evidence="2">
    <name type="scientific">Daucus carota subsp. sativus</name>
    <name type="common">Carrot</name>
    <dbReference type="NCBI Taxonomy" id="79200"/>
    <lineage>
        <taxon>Eukaryota</taxon>
        <taxon>Viridiplantae</taxon>
        <taxon>Streptophyta</taxon>
        <taxon>Embryophyta</taxon>
        <taxon>Tracheophyta</taxon>
        <taxon>Spermatophyta</taxon>
        <taxon>Magnoliopsida</taxon>
        <taxon>eudicotyledons</taxon>
        <taxon>Gunneridae</taxon>
        <taxon>Pentapetalae</taxon>
        <taxon>asterids</taxon>
        <taxon>campanulids</taxon>
        <taxon>Apiales</taxon>
        <taxon>Apiaceae</taxon>
        <taxon>Apioideae</taxon>
        <taxon>Scandiceae</taxon>
        <taxon>Daucinae</taxon>
        <taxon>Daucus</taxon>
        <taxon>Daucus sect. Daucus</taxon>
    </lineage>
</organism>
<evidence type="ECO:0000313" key="3">
    <source>
        <dbReference type="EMBL" id="WOG85029.1"/>
    </source>
</evidence>
<dbReference type="OMA" id="SPARECH"/>
<dbReference type="PANTHER" id="PTHR37187">
    <property type="entry name" value="EXPRESSED PROTEIN"/>
    <property type="match status" value="1"/>
</dbReference>
<keyword evidence="4" id="KW-1185">Reference proteome</keyword>
<feature type="compositionally biased region" description="Basic and acidic residues" evidence="1">
    <location>
        <begin position="144"/>
        <end position="161"/>
    </location>
</feature>
<dbReference type="Gramene" id="KZN11297">
    <property type="protein sequence ID" value="KZN11297"/>
    <property type="gene ID" value="DCAR_003953"/>
</dbReference>
<protein>
    <submittedName>
        <fullName evidence="2">Uncharacterized protein</fullName>
    </submittedName>
</protein>
<name>A0A166IMU2_DAUCS</name>
<proteinExistence type="predicted"/>
<feature type="compositionally biased region" description="Low complexity" evidence="1">
    <location>
        <begin position="132"/>
        <end position="143"/>
    </location>
</feature>
<evidence type="ECO:0000313" key="4">
    <source>
        <dbReference type="Proteomes" id="UP000077755"/>
    </source>
</evidence>
<dbReference type="PANTHER" id="PTHR37187:SF7">
    <property type="entry name" value="EXPRESSED PROTEIN"/>
    <property type="match status" value="1"/>
</dbReference>
<evidence type="ECO:0000313" key="2">
    <source>
        <dbReference type="EMBL" id="KZN11297.1"/>
    </source>
</evidence>
<feature type="compositionally biased region" description="Low complexity" evidence="1">
    <location>
        <begin position="17"/>
        <end position="34"/>
    </location>
</feature>
<feature type="compositionally biased region" description="Basic and acidic residues" evidence="1">
    <location>
        <begin position="53"/>
        <end position="73"/>
    </location>
</feature>
<feature type="compositionally biased region" description="Basic and acidic residues" evidence="1">
    <location>
        <begin position="35"/>
        <end position="44"/>
    </location>
</feature>
<reference evidence="3" key="2">
    <citation type="submission" date="2022-03" db="EMBL/GenBank/DDBJ databases">
        <title>Draft title - Genomic analysis of global carrot germplasm unveils the trajectory of domestication and the origin of high carotenoid orange carrot.</title>
        <authorList>
            <person name="Iorizzo M."/>
            <person name="Ellison S."/>
            <person name="Senalik D."/>
            <person name="Macko-Podgorni A."/>
            <person name="Grzebelus D."/>
            <person name="Bostan H."/>
            <person name="Rolling W."/>
            <person name="Curaba J."/>
            <person name="Simon P."/>
        </authorList>
    </citation>
    <scope>NUCLEOTIDE SEQUENCE</scope>
    <source>
        <tissue evidence="3">Leaf</tissue>
    </source>
</reference>
<dbReference type="AlphaFoldDB" id="A0A166IMU2"/>
<evidence type="ECO:0000256" key="1">
    <source>
        <dbReference type="SAM" id="MobiDB-lite"/>
    </source>
</evidence>
<feature type="compositionally biased region" description="Basic and acidic residues" evidence="1">
    <location>
        <begin position="109"/>
        <end position="130"/>
    </location>
</feature>
<dbReference type="KEGG" id="dcr:108204526"/>
<feature type="compositionally biased region" description="Polar residues" evidence="1">
    <location>
        <begin position="76"/>
        <end position="89"/>
    </location>
</feature>
<feature type="region of interest" description="Disordered" evidence="1">
    <location>
        <begin position="1"/>
        <end position="161"/>
    </location>
</feature>
<gene>
    <name evidence="2" type="ORF">DCAR_003953</name>
    <name evidence="3" type="ORF">DCAR_0104215</name>
</gene>
<accession>A0A166IMU2</accession>
<reference evidence="2" key="1">
    <citation type="journal article" date="2016" name="Nat. Genet.">
        <title>A high-quality carrot genome assembly provides new insights into carotenoid accumulation and asterid genome evolution.</title>
        <authorList>
            <person name="Iorizzo M."/>
            <person name="Ellison S."/>
            <person name="Senalik D."/>
            <person name="Zeng P."/>
            <person name="Satapoomin P."/>
            <person name="Huang J."/>
            <person name="Bowman M."/>
            <person name="Iovene M."/>
            <person name="Sanseverino W."/>
            <person name="Cavagnaro P."/>
            <person name="Yildiz M."/>
            <person name="Macko-Podgorni A."/>
            <person name="Moranska E."/>
            <person name="Grzebelus E."/>
            <person name="Grzebelus D."/>
            <person name="Ashrafi H."/>
            <person name="Zheng Z."/>
            <person name="Cheng S."/>
            <person name="Spooner D."/>
            <person name="Van Deynze A."/>
            <person name="Simon P."/>
        </authorList>
    </citation>
    <scope>NUCLEOTIDE SEQUENCE [LARGE SCALE GENOMIC DNA]</scope>
    <source>
        <tissue evidence="2">Leaf</tissue>
    </source>
</reference>
<sequence>MPSGAKKRKIAKKKKSLQASSSNPNSSVQSQGSDDVQHYDDKGSDTGSPASQEHCDSEHPLAEGDHKDVEKRAGGSSDQLAVSEQSSQEVGVGSGDNVATEENIIQIDWELKSEEDYGSRDGSIESKEVHTGGSLSGSSGSSDDSSHSCSDDDSRVENKREVVEAGHAVDALWEAANQVGTTISAEEHSDAVREPACVKIPNKSSMIKEVVQIDKSPIGDYPAKPVDNLLEVQEVGFILEGRENADKNIPSSNNSTGISPVLMDLVLRKDDDKEVIRTEEKPAVPANVSNFVVEGKDAKLRVSVDAPTVHASKDAGHIKASDSPECSESKALVASAPQTMQKTSLKSCCGIFELFTSSDK</sequence>
<dbReference type="OrthoDB" id="1930727at2759"/>